<sequence>MQFVRRIRAKKTRVKNTHAKKTCALSVCSGFVSEALAQSTVEYALVLGICTGLMLCLIALLHAMTKGSFLAHVITWCTHTFQGHEHIGAWQDALLF</sequence>
<reference evidence="3" key="1">
    <citation type="submission" date="2016-01" db="EMBL/GenBank/DDBJ databases">
        <authorList>
            <person name="Mitreva M."/>
            <person name="Pepin K.H."/>
            <person name="Mihindukulasuriya K.A."/>
            <person name="Fulton R."/>
            <person name="Fronick C."/>
            <person name="O'Laughlin M."/>
            <person name="Miner T."/>
            <person name="Herter B."/>
            <person name="Rosa B.A."/>
            <person name="Cordes M."/>
            <person name="Tomlinson C."/>
            <person name="Wollam A."/>
            <person name="Palsikar V.B."/>
            <person name="Mardis E.R."/>
            <person name="Wilson R.K."/>
        </authorList>
    </citation>
    <scope>NUCLEOTIDE SEQUENCE [LARGE SCALE GENOMIC DNA]</scope>
    <source>
        <strain evidence="3">DNF00019</strain>
    </source>
</reference>
<proteinExistence type="predicted"/>
<evidence type="ECO:0000313" key="3">
    <source>
        <dbReference type="Proteomes" id="UP000070675"/>
    </source>
</evidence>
<gene>
    <name evidence="2" type="ORF">HMPREF3192_00471</name>
</gene>
<name>A0A133XVZ9_9ACTN</name>
<keyword evidence="1" id="KW-0812">Transmembrane</keyword>
<organism evidence="2 3">
    <name type="scientific">Atopobium deltae</name>
    <dbReference type="NCBI Taxonomy" id="1393034"/>
    <lineage>
        <taxon>Bacteria</taxon>
        <taxon>Bacillati</taxon>
        <taxon>Actinomycetota</taxon>
        <taxon>Coriobacteriia</taxon>
        <taxon>Coriobacteriales</taxon>
        <taxon>Atopobiaceae</taxon>
        <taxon>Atopobium</taxon>
    </lineage>
</organism>
<dbReference type="AlphaFoldDB" id="A0A133XVZ9"/>
<feature type="transmembrane region" description="Helical" evidence="1">
    <location>
        <begin position="47"/>
        <end position="64"/>
    </location>
</feature>
<dbReference type="EMBL" id="LSCR01000006">
    <property type="protein sequence ID" value="KXB35106.1"/>
    <property type="molecule type" value="Genomic_DNA"/>
</dbReference>
<evidence type="ECO:0000313" key="2">
    <source>
        <dbReference type="EMBL" id="KXB35106.1"/>
    </source>
</evidence>
<dbReference type="PATRIC" id="fig|1393034.3.peg.452"/>
<keyword evidence="1" id="KW-1133">Transmembrane helix</keyword>
<accession>A0A133XVZ9</accession>
<protein>
    <submittedName>
        <fullName evidence="2">Uncharacterized protein</fullName>
    </submittedName>
</protein>
<comment type="caution">
    <text evidence="2">The sequence shown here is derived from an EMBL/GenBank/DDBJ whole genome shotgun (WGS) entry which is preliminary data.</text>
</comment>
<dbReference type="Proteomes" id="UP000070675">
    <property type="component" value="Unassembled WGS sequence"/>
</dbReference>
<dbReference type="STRING" id="1393034.HMPREF3192_00471"/>
<keyword evidence="3" id="KW-1185">Reference proteome</keyword>
<evidence type="ECO:0000256" key="1">
    <source>
        <dbReference type="SAM" id="Phobius"/>
    </source>
</evidence>
<keyword evidence="1" id="KW-0472">Membrane</keyword>